<accession>A0A074WDC1</accession>
<dbReference type="HOGENOM" id="CLU_008109_1_0_1"/>
<dbReference type="STRING" id="1043004.A0A074WDC1"/>
<dbReference type="Pfam" id="PF11951">
    <property type="entry name" value="Fungal_trans_2"/>
    <property type="match status" value="1"/>
</dbReference>
<name>A0A074WDC1_9PEZI</name>
<reference evidence="3 4" key="1">
    <citation type="journal article" date="2014" name="BMC Genomics">
        <title>Genome sequencing of four Aureobasidium pullulans varieties: biotechnological potential, stress tolerance, and description of new species.</title>
        <authorList>
            <person name="Gostin Ar C."/>
            <person name="Ohm R.A."/>
            <person name="Kogej T."/>
            <person name="Sonjak S."/>
            <person name="Turk M."/>
            <person name="Zajc J."/>
            <person name="Zalar P."/>
            <person name="Grube M."/>
            <person name="Sun H."/>
            <person name="Han J."/>
            <person name="Sharma A."/>
            <person name="Chiniquy J."/>
            <person name="Ngan C.Y."/>
            <person name="Lipzen A."/>
            <person name="Barry K."/>
            <person name="Grigoriev I.V."/>
            <person name="Gunde-Cimerman N."/>
        </authorList>
    </citation>
    <scope>NUCLEOTIDE SEQUENCE [LARGE SCALE GENOMIC DNA]</scope>
    <source>
        <strain evidence="3 4">CBS 147.97</strain>
    </source>
</reference>
<evidence type="ECO:0000313" key="3">
    <source>
        <dbReference type="EMBL" id="KEQ69534.1"/>
    </source>
</evidence>
<dbReference type="GO" id="GO:0045944">
    <property type="term" value="P:positive regulation of transcription by RNA polymerase II"/>
    <property type="evidence" value="ECO:0007669"/>
    <property type="project" value="TreeGrafter"/>
</dbReference>
<sequence>MDVFGYDHGLPDLDLPKNNDCDALGQNNNVQIDSPQQCSSDFYYSAPVPVTIPTFLRPVPSVLLENPMNLLYYHYFINYTANVLVTHQCPSNPFSTILPQLALKDDNLLRLLLAYAACHRARLLRHAEPKNRIATWVTPVFPSLRGALSGNEQISDSAFGSCVMLASLTQSYPLAFDLPISWQEHLSLARRLYGLRLSQDNIQRTSATFFFGRWFAYLDTFGSASSDTYQGAWYEWSRELKLAEDTPELQCLAGFTTKSLVLLSRTAELAKRCDYERRLHGEPSVHTITVSQQLRMNLELFTLEVNHTRYDCACSESSTSSTEVYRAVNAAITHASLIYLHRRVYMLPSESRLVQFSVNAILDAFNELKGYNAFDTPDIILPLFLAGCEARDPGKAVDVLQRLQSIENAGMGQVVRVKALLQECWDTNRDWTELKHNVLLG</sequence>
<dbReference type="GO" id="GO:0003700">
    <property type="term" value="F:DNA-binding transcription factor activity"/>
    <property type="evidence" value="ECO:0007669"/>
    <property type="project" value="TreeGrafter"/>
</dbReference>
<dbReference type="GeneID" id="25415773"/>
<dbReference type="PANTHER" id="PTHR37534:SF43">
    <property type="entry name" value="FINGER DOMAIN PROTEIN, PUTATIVE (AFU_ORTHOLOGUE AFUA_1G01850)-RELATED"/>
    <property type="match status" value="1"/>
</dbReference>
<evidence type="ECO:0000256" key="1">
    <source>
        <dbReference type="ARBA" id="ARBA00004123"/>
    </source>
</evidence>
<dbReference type="OrthoDB" id="5229455at2759"/>
<gene>
    <name evidence="3" type="ORF">M436DRAFT_76064</name>
</gene>
<dbReference type="AlphaFoldDB" id="A0A074WDC1"/>
<evidence type="ECO:0008006" key="5">
    <source>
        <dbReference type="Google" id="ProtNLM"/>
    </source>
</evidence>
<keyword evidence="4" id="KW-1185">Reference proteome</keyword>
<protein>
    <recommendedName>
        <fullName evidence="5">Zn(II)2Cys6 transcription factor</fullName>
    </recommendedName>
</protein>
<evidence type="ECO:0000256" key="2">
    <source>
        <dbReference type="ARBA" id="ARBA00023242"/>
    </source>
</evidence>
<dbReference type="GO" id="GO:0005634">
    <property type="term" value="C:nucleus"/>
    <property type="evidence" value="ECO:0007669"/>
    <property type="project" value="UniProtKB-SubCell"/>
</dbReference>
<dbReference type="RefSeq" id="XP_013423779.1">
    <property type="nucleotide sequence ID" value="XM_013568325.1"/>
</dbReference>
<dbReference type="GO" id="GO:0000976">
    <property type="term" value="F:transcription cis-regulatory region binding"/>
    <property type="evidence" value="ECO:0007669"/>
    <property type="project" value="TreeGrafter"/>
</dbReference>
<dbReference type="InterPro" id="IPR021858">
    <property type="entry name" value="Fun_TF"/>
</dbReference>
<dbReference type="PANTHER" id="PTHR37534">
    <property type="entry name" value="TRANSCRIPTIONAL ACTIVATOR PROTEIN UGA3"/>
    <property type="match status" value="1"/>
</dbReference>
<proteinExistence type="predicted"/>
<dbReference type="Proteomes" id="UP000027730">
    <property type="component" value="Unassembled WGS sequence"/>
</dbReference>
<evidence type="ECO:0000313" key="4">
    <source>
        <dbReference type="Proteomes" id="UP000027730"/>
    </source>
</evidence>
<keyword evidence="2" id="KW-0539">Nucleus</keyword>
<organism evidence="3 4">
    <name type="scientific">Aureobasidium namibiae CBS 147.97</name>
    <dbReference type="NCBI Taxonomy" id="1043004"/>
    <lineage>
        <taxon>Eukaryota</taxon>
        <taxon>Fungi</taxon>
        <taxon>Dikarya</taxon>
        <taxon>Ascomycota</taxon>
        <taxon>Pezizomycotina</taxon>
        <taxon>Dothideomycetes</taxon>
        <taxon>Dothideomycetidae</taxon>
        <taxon>Dothideales</taxon>
        <taxon>Saccotheciaceae</taxon>
        <taxon>Aureobasidium</taxon>
    </lineage>
</organism>
<comment type="subcellular location">
    <subcellularLocation>
        <location evidence="1">Nucleus</location>
    </subcellularLocation>
</comment>
<dbReference type="EMBL" id="KL584721">
    <property type="protein sequence ID" value="KEQ69534.1"/>
    <property type="molecule type" value="Genomic_DNA"/>
</dbReference>